<evidence type="ECO:0000313" key="20">
    <source>
        <dbReference type="Proteomes" id="UP000534783"/>
    </source>
</evidence>
<evidence type="ECO:0000256" key="3">
    <source>
        <dbReference type="ARBA" id="ARBA00010183"/>
    </source>
</evidence>
<feature type="domain" description="DRBM" evidence="17">
    <location>
        <begin position="162"/>
        <end position="231"/>
    </location>
</feature>
<dbReference type="PANTHER" id="PTHR11207:SF0">
    <property type="entry name" value="RIBONUCLEASE 3"/>
    <property type="match status" value="1"/>
</dbReference>
<feature type="binding site" evidence="15">
    <location>
        <position position="124"/>
    </location>
    <ligand>
        <name>Mg(2+)</name>
        <dbReference type="ChEBI" id="CHEBI:18420"/>
    </ligand>
</feature>
<protein>
    <recommendedName>
        <fullName evidence="15">Ribonuclease 3</fullName>
        <ecNumber evidence="15">3.1.26.3</ecNumber>
    </recommendedName>
    <alternativeName>
        <fullName evidence="15">Ribonuclease III</fullName>
        <shortName evidence="15">RNase III</shortName>
    </alternativeName>
</protein>
<organism evidence="19 20">
    <name type="scientific">Candidatus Manganitrophus noduliformans</name>
    <dbReference type="NCBI Taxonomy" id="2606439"/>
    <lineage>
        <taxon>Bacteria</taxon>
        <taxon>Pseudomonadati</taxon>
        <taxon>Nitrospirota</taxon>
        <taxon>Nitrospiria</taxon>
        <taxon>Candidatus Troglogloeales</taxon>
        <taxon>Candidatus Manganitrophaceae</taxon>
        <taxon>Candidatus Manganitrophus</taxon>
    </lineage>
</organism>
<evidence type="ECO:0000256" key="5">
    <source>
        <dbReference type="ARBA" id="ARBA00022490"/>
    </source>
</evidence>
<evidence type="ECO:0000256" key="4">
    <source>
        <dbReference type="ARBA" id="ARBA00011738"/>
    </source>
</evidence>
<dbReference type="GO" id="GO:0042802">
    <property type="term" value="F:identical protein binding"/>
    <property type="evidence" value="ECO:0007669"/>
    <property type="project" value="UniProtKB-ARBA"/>
</dbReference>
<feature type="active site" evidence="15">
    <location>
        <position position="124"/>
    </location>
</feature>
<dbReference type="NCBIfam" id="TIGR02191">
    <property type="entry name" value="RNaseIII"/>
    <property type="match status" value="1"/>
</dbReference>
<evidence type="ECO:0000256" key="9">
    <source>
        <dbReference type="ARBA" id="ARBA00022722"/>
    </source>
</evidence>
<dbReference type="GO" id="GO:0010468">
    <property type="term" value="P:regulation of gene expression"/>
    <property type="evidence" value="ECO:0007669"/>
    <property type="project" value="TreeGrafter"/>
</dbReference>
<dbReference type="InterPro" id="IPR036389">
    <property type="entry name" value="RNase_III_sf"/>
</dbReference>
<evidence type="ECO:0000256" key="14">
    <source>
        <dbReference type="ARBA" id="ARBA00022884"/>
    </source>
</evidence>
<evidence type="ECO:0000256" key="7">
    <source>
        <dbReference type="ARBA" id="ARBA00022664"/>
    </source>
</evidence>
<keyword evidence="14 15" id="KW-0694">RNA-binding</keyword>
<dbReference type="EMBL" id="VTOW01000001">
    <property type="protein sequence ID" value="NKE70348.1"/>
    <property type="molecule type" value="Genomic_DNA"/>
</dbReference>
<accession>A0A7X6DN90</accession>
<comment type="subcellular location">
    <subcellularLocation>
        <location evidence="2 15">Cytoplasm</location>
    </subcellularLocation>
</comment>
<dbReference type="InterPro" id="IPR014720">
    <property type="entry name" value="dsRBD_dom"/>
</dbReference>
<dbReference type="PROSITE" id="PS50137">
    <property type="entry name" value="DS_RBD"/>
    <property type="match status" value="1"/>
</dbReference>
<proteinExistence type="inferred from homology"/>
<dbReference type="Gene3D" id="3.30.160.20">
    <property type="match status" value="1"/>
</dbReference>
<dbReference type="AlphaFoldDB" id="A0A7X6DN90"/>
<keyword evidence="6 15" id="KW-0698">rRNA processing</keyword>
<dbReference type="FunFam" id="1.10.1520.10:FF:000001">
    <property type="entry name" value="Ribonuclease 3"/>
    <property type="match status" value="1"/>
</dbReference>
<dbReference type="GO" id="GO:0006397">
    <property type="term" value="P:mRNA processing"/>
    <property type="evidence" value="ECO:0007669"/>
    <property type="project" value="UniProtKB-UniRule"/>
</dbReference>
<keyword evidence="20" id="KW-1185">Reference proteome</keyword>
<evidence type="ECO:0000256" key="1">
    <source>
        <dbReference type="ARBA" id="ARBA00000109"/>
    </source>
</evidence>
<evidence type="ECO:0000256" key="10">
    <source>
        <dbReference type="ARBA" id="ARBA00022723"/>
    </source>
</evidence>
<dbReference type="PANTHER" id="PTHR11207">
    <property type="entry name" value="RIBONUCLEASE III"/>
    <property type="match status" value="1"/>
</dbReference>
<comment type="cofactor">
    <cofactor evidence="15">
        <name>Mg(2+)</name>
        <dbReference type="ChEBI" id="CHEBI:18420"/>
    </cofactor>
</comment>
<dbReference type="GO" id="GO:0008033">
    <property type="term" value="P:tRNA processing"/>
    <property type="evidence" value="ECO:0007669"/>
    <property type="project" value="UniProtKB-KW"/>
</dbReference>
<keyword evidence="9 15" id="KW-0540">Nuclease</keyword>
<gene>
    <name evidence="15 19" type="primary">rnc</name>
    <name evidence="19" type="ORF">MNODULE_06305</name>
</gene>
<dbReference type="PROSITE" id="PS50142">
    <property type="entry name" value="RNASE_3_2"/>
    <property type="match status" value="1"/>
</dbReference>
<keyword evidence="11 15" id="KW-0255">Endonuclease</keyword>
<comment type="caution">
    <text evidence="19">The sequence shown here is derived from an EMBL/GenBank/DDBJ whole genome shotgun (WGS) entry which is preliminary data.</text>
</comment>
<evidence type="ECO:0000256" key="13">
    <source>
        <dbReference type="ARBA" id="ARBA00022842"/>
    </source>
</evidence>
<dbReference type="EC" id="3.1.26.3" evidence="15"/>
<dbReference type="GO" id="GO:0019843">
    <property type="term" value="F:rRNA binding"/>
    <property type="evidence" value="ECO:0007669"/>
    <property type="project" value="UniProtKB-KW"/>
</dbReference>
<dbReference type="InterPro" id="IPR011907">
    <property type="entry name" value="RNase_III"/>
</dbReference>
<reference evidence="19 20" key="1">
    <citation type="journal article" date="2020" name="Nature">
        <title>Bacterial chemolithoautotrophy via manganese oxidation.</title>
        <authorList>
            <person name="Yu H."/>
            <person name="Leadbetter J.R."/>
        </authorList>
    </citation>
    <scope>NUCLEOTIDE SEQUENCE [LARGE SCALE GENOMIC DNA]</scope>
    <source>
        <strain evidence="19 20">Mn-1</strain>
    </source>
</reference>
<dbReference type="GO" id="GO:0004525">
    <property type="term" value="F:ribonuclease III activity"/>
    <property type="evidence" value="ECO:0007669"/>
    <property type="project" value="UniProtKB-UniRule"/>
</dbReference>
<dbReference type="Gene3D" id="1.10.1520.10">
    <property type="entry name" value="Ribonuclease III domain"/>
    <property type="match status" value="1"/>
</dbReference>
<evidence type="ECO:0000256" key="8">
    <source>
        <dbReference type="ARBA" id="ARBA00022694"/>
    </source>
</evidence>
<keyword evidence="12 15" id="KW-0378">Hydrolase</keyword>
<dbReference type="CDD" id="cd10845">
    <property type="entry name" value="DSRM_RNAse_III_family"/>
    <property type="match status" value="1"/>
</dbReference>
<feature type="binding site" evidence="15">
    <location>
        <position position="48"/>
    </location>
    <ligand>
        <name>Mg(2+)</name>
        <dbReference type="ChEBI" id="CHEBI:18420"/>
    </ligand>
</feature>
<dbReference type="GO" id="GO:0046872">
    <property type="term" value="F:metal ion binding"/>
    <property type="evidence" value="ECO:0007669"/>
    <property type="project" value="UniProtKB-KW"/>
</dbReference>
<dbReference type="Pfam" id="PF00035">
    <property type="entry name" value="dsrm"/>
    <property type="match status" value="1"/>
</dbReference>
<evidence type="ECO:0000256" key="6">
    <source>
        <dbReference type="ARBA" id="ARBA00022552"/>
    </source>
</evidence>
<keyword evidence="15" id="KW-0699">rRNA-binding</keyword>
<comment type="function">
    <text evidence="15">Digests double-stranded RNA. Involved in the processing of primary rRNA transcript to yield the immediate precursors to the large and small rRNAs (23S and 16S). Processes some mRNAs, and tRNAs when they are encoded in the rRNA operon. Processes pre-crRNA and tracrRNA of type II CRISPR loci if present in the organism.</text>
</comment>
<evidence type="ECO:0000259" key="17">
    <source>
        <dbReference type="PROSITE" id="PS50137"/>
    </source>
</evidence>
<dbReference type="InterPro" id="IPR000999">
    <property type="entry name" value="RNase_III_dom"/>
</dbReference>
<evidence type="ECO:0000256" key="16">
    <source>
        <dbReference type="SAM" id="MobiDB-lite"/>
    </source>
</evidence>
<evidence type="ECO:0000259" key="18">
    <source>
        <dbReference type="PROSITE" id="PS50142"/>
    </source>
</evidence>
<keyword evidence="5 15" id="KW-0963">Cytoplasm</keyword>
<dbReference type="SUPFAM" id="SSF54768">
    <property type="entry name" value="dsRNA-binding domain-like"/>
    <property type="match status" value="1"/>
</dbReference>
<name>A0A7X6DN90_9BACT</name>
<evidence type="ECO:0000256" key="2">
    <source>
        <dbReference type="ARBA" id="ARBA00004496"/>
    </source>
</evidence>
<dbReference type="GO" id="GO:0005737">
    <property type="term" value="C:cytoplasm"/>
    <property type="evidence" value="ECO:0007669"/>
    <property type="project" value="UniProtKB-SubCell"/>
</dbReference>
<dbReference type="SMART" id="SM00535">
    <property type="entry name" value="RIBOc"/>
    <property type="match status" value="1"/>
</dbReference>
<feature type="domain" description="RNase III" evidence="18">
    <location>
        <begin position="6"/>
        <end position="135"/>
    </location>
</feature>
<feature type="binding site" evidence="15">
    <location>
        <position position="121"/>
    </location>
    <ligand>
        <name>Mg(2+)</name>
        <dbReference type="ChEBI" id="CHEBI:18420"/>
    </ligand>
</feature>
<keyword evidence="7 15" id="KW-0507">mRNA processing</keyword>
<dbReference type="Pfam" id="PF14622">
    <property type="entry name" value="Ribonucleas_3_3"/>
    <property type="match status" value="1"/>
</dbReference>
<dbReference type="RefSeq" id="WP_168058604.1">
    <property type="nucleotide sequence ID" value="NZ_VTOW01000001.1"/>
</dbReference>
<feature type="active site" evidence="15">
    <location>
        <position position="52"/>
    </location>
</feature>
<evidence type="ECO:0000256" key="11">
    <source>
        <dbReference type="ARBA" id="ARBA00022759"/>
    </source>
</evidence>
<feature type="region of interest" description="Disordered" evidence="16">
    <location>
        <begin position="208"/>
        <end position="238"/>
    </location>
</feature>
<dbReference type="SUPFAM" id="SSF69065">
    <property type="entry name" value="RNase III domain-like"/>
    <property type="match status" value="1"/>
</dbReference>
<dbReference type="Proteomes" id="UP000534783">
    <property type="component" value="Unassembled WGS sequence"/>
</dbReference>
<dbReference type="SMART" id="SM00358">
    <property type="entry name" value="DSRM"/>
    <property type="match status" value="1"/>
</dbReference>
<keyword evidence="10 15" id="KW-0479">Metal-binding</keyword>
<dbReference type="GO" id="GO:0006364">
    <property type="term" value="P:rRNA processing"/>
    <property type="evidence" value="ECO:0007669"/>
    <property type="project" value="UniProtKB-UniRule"/>
</dbReference>
<dbReference type="FunFam" id="3.30.160.20:FF:000003">
    <property type="entry name" value="Ribonuclease 3"/>
    <property type="match status" value="1"/>
</dbReference>
<comment type="similarity">
    <text evidence="3">Belongs to the ribonuclease III family.</text>
</comment>
<comment type="subunit">
    <text evidence="4 15">Homodimer.</text>
</comment>
<comment type="catalytic activity">
    <reaction evidence="1 15">
        <text>Endonucleolytic cleavage to 5'-phosphomonoester.</text>
        <dbReference type="EC" id="3.1.26.3"/>
    </reaction>
</comment>
<keyword evidence="13 15" id="KW-0460">Magnesium</keyword>
<dbReference type="PROSITE" id="PS00517">
    <property type="entry name" value="RNASE_3_1"/>
    <property type="match status" value="1"/>
</dbReference>
<dbReference type="HAMAP" id="MF_00104">
    <property type="entry name" value="RNase_III"/>
    <property type="match status" value="1"/>
</dbReference>
<dbReference type="CDD" id="cd00593">
    <property type="entry name" value="RIBOc"/>
    <property type="match status" value="1"/>
</dbReference>
<evidence type="ECO:0000256" key="12">
    <source>
        <dbReference type="ARBA" id="ARBA00022801"/>
    </source>
</evidence>
<dbReference type="GO" id="GO:0003725">
    <property type="term" value="F:double-stranded RNA binding"/>
    <property type="evidence" value="ECO:0007669"/>
    <property type="project" value="TreeGrafter"/>
</dbReference>
<sequence length="238" mass="26962">MSPSDLSALQQRLAYTFQMTERLRQAVTHKSYINETKDKTVEDNERFEFLGDAVLDLIISEALVARFPNAPEGDLSKMKSRVVSEGTLARIAKEIDLGRYLYLGKGEERTLGREKSSLLADALEALIAAVYLDGGLSPVREVVMREFEPALQELTRPEMTADYKTELQERCQKEFESLPLYQVIRETGPDHQKLFEVEIRIQNTPYATATGRSKKEAEQRAAQIALDKLRKGWPPPAD</sequence>
<evidence type="ECO:0000256" key="15">
    <source>
        <dbReference type="HAMAP-Rule" id="MF_00104"/>
    </source>
</evidence>
<evidence type="ECO:0000313" key="19">
    <source>
        <dbReference type="EMBL" id="NKE70348.1"/>
    </source>
</evidence>
<keyword evidence="8 15" id="KW-0819">tRNA processing</keyword>